<evidence type="ECO:0000313" key="2">
    <source>
        <dbReference type="Proteomes" id="UP000524246"/>
    </source>
</evidence>
<organism evidence="1 2">
    <name type="scientific">SAR324 cluster bacterium</name>
    <dbReference type="NCBI Taxonomy" id="2024889"/>
    <lineage>
        <taxon>Bacteria</taxon>
        <taxon>Deltaproteobacteria</taxon>
        <taxon>SAR324 cluster</taxon>
    </lineage>
</organism>
<protein>
    <submittedName>
        <fullName evidence="1">Uncharacterized protein</fullName>
    </submittedName>
</protein>
<sequence>MTSNLPKRLTQIATPSISTCFIEHKEERLRFRSLRWEERPGTRELLHDRIKGRIRYILDRLKRDSVVVPTYLGDVIVSNDTKKGAYRVALLWPHKDGKIKHDYRLGRHAVPETDNGSTLVIHGLLSAALHTIENRNKKLKTNPGYARNRLGS</sequence>
<dbReference type="EMBL" id="JAAZON010000022">
    <property type="protein sequence ID" value="NMC61642.1"/>
    <property type="molecule type" value="Genomic_DNA"/>
</dbReference>
<dbReference type="Proteomes" id="UP000524246">
    <property type="component" value="Unassembled WGS sequence"/>
</dbReference>
<proteinExistence type="predicted"/>
<dbReference type="AlphaFoldDB" id="A0A7X9FP58"/>
<accession>A0A7X9FP58</accession>
<comment type="caution">
    <text evidence="1">The sequence shown here is derived from an EMBL/GenBank/DDBJ whole genome shotgun (WGS) entry which is preliminary data.</text>
</comment>
<evidence type="ECO:0000313" key="1">
    <source>
        <dbReference type="EMBL" id="NMC61642.1"/>
    </source>
</evidence>
<name>A0A7X9FP58_9DELT</name>
<gene>
    <name evidence="1" type="ORF">GYA55_00590</name>
</gene>
<reference evidence="1 2" key="1">
    <citation type="journal article" date="2020" name="Biotechnol. Biofuels">
        <title>New insights from the biogas microbiome by comprehensive genome-resolved metagenomics of nearly 1600 species originating from multiple anaerobic digesters.</title>
        <authorList>
            <person name="Campanaro S."/>
            <person name="Treu L."/>
            <person name="Rodriguez-R L.M."/>
            <person name="Kovalovszki A."/>
            <person name="Ziels R.M."/>
            <person name="Maus I."/>
            <person name="Zhu X."/>
            <person name="Kougias P.G."/>
            <person name="Basile A."/>
            <person name="Luo G."/>
            <person name="Schluter A."/>
            <person name="Konstantinidis K.T."/>
            <person name="Angelidaki I."/>
        </authorList>
    </citation>
    <scope>NUCLEOTIDE SEQUENCE [LARGE SCALE GENOMIC DNA]</scope>
    <source>
        <strain evidence="1">AS27yjCOA_65</strain>
    </source>
</reference>